<evidence type="ECO:0000256" key="1">
    <source>
        <dbReference type="SAM" id="MobiDB-lite"/>
    </source>
</evidence>
<dbReference type="AlphaFoldDB" id="A0A8X8Y5K5"/>
<feature type="compositionally biased region" description="Basic residues" evidence="1">
    <location>
        <begin position="18"/>
        <end position="28"/>
    </location>
</feature>
<keyword evidence="3" id="KW-1185">Reference proteome</keyword>
<evidence type="ECO:0000313" key="3">
    <source>
        <dbReference type="Proteomes" id="UP000298416"/>
    </source>
</evidence>
<feature type="region of interest" description="Disordered" evidence="1">
    <location>
        <begin position="66"/>
        <end position="90"/>
    </location>
</feature>
<reference evidence="2" key="1">
    <citation type="submission" date="2018-01" db="EMBL/GenBank/DDBJ databases">
        <authorList>
            <person name="Mao J.F."/>
        </authorList>
    </citation>
    <scope>NUCLEOTIDE SEQUENCE</scope>
    <source>
        <strain evidence="2">Huo1</strain>
        <tissue evidence="2">Leaf</tissue>
    </source>
</reference>
<reference evidence="2" key="2">
    <citation type="submission" date="2020-08" db="EMBL/GenBank/DDBJ databases">
        <title>Plant Genome Project.</title>
        <authorList>
            <person name="Zhang R.-G."/>
        </authorList>
    </citation>
    <scope>NUCLEOTIDE SEQUENCE</scope>
    <source>
        <strain evidence="2">Huo1</strain>
        <tissue evidence="2">Leaf</tissue>
    </source>
</reference>
<feature type="region of interest" description="Disordered" evidence="1">
    <location>
        <begin position="15"/>
        <end position="54"/>
    </location>
</feature>
<organism evidence="2">
    <name type="scientific">Salvia splendens</name>
    <name type="common">Scarlet sage</name>
    <dbReference type="NCBI Taxonomy" id="180675"/>
    <lineage>
        <taxon>Eukaryota</taxon>
        <taxon>Viridiplantae</taxon>
        <taxon>Streptophyta</taxon>
        <taxon>Embryophyta</taxon>
        <taxon>Tracheophyta</taxon>
        <taxon>Spermatophyta</taxon>
        <taxon>Magnoliopsida</taxon>
        <taxon>eudicotyledons</taxon>
        <taxon>Gunneridae</taxon>
        <taxon>Pentapetalae</taxon>
        <taxon>asterids</taxon>
        <taxon>lamiids</taxon>
        <taxon>Lamiales</taxon>
        <taxon>Lamiaceae</taxon>
        <taxon>Nepetoideae</taxon>
        <taxon>Mentheae</taxon>
        <taxon>Salviinae</taxon>
        <taxon>Salvia</taxon>
        <taxon>Salvia subgen. Calosphace</taxon>
        <taxon>core Calosphace</taxon>
    </lineage>
</organism>
<evidence type="ECO:0000313" key="2">
    <source>
        <dbReference type="EMBL" id="KAG6423586.1"/>
    </source>
</evidence>
<gene>
    <name evidence="2" type="ORF">SASPL_113987</name>
</gene>
<sequence length="240" mass="27352">MIPFLKSLIRSATVNSKTMKRSRAVTKTKMKESTVPRRMRRKKDEEIEETPVEKRKRLADAFLEKLRAKEREKDEDEESEEGEGRRERDTLIAKILQQDQLEESGRVRRAIASWNLGNFVAVGEGEVKLEEDCSSGTPTGLRSRMNNEHSAGPGTSSSDVDGRANDDVVEKDEAGHAISKPPESKLMSESETISSDKLPEWVEWGESSDSLELMHRKWLHLRQSQTARSWNLKPSQMMLN</sequence>
<proteinExistence type="predicted"/>
<name>A0A8X8Y5K5_SALSN</name>
<feature type="compositionally biased region" description="Basic and acidic residues" evidence="1">
    <location>
        <begin position="160"/>
        <end position="175"/>
    </location>
</feature>
<dbReference type="EMBL" id="PNBA02000005">
    <property type="protein sequence ID" value="KAG6423586.1"/>
    <property type="molecule type" value="Genomic_DNA"/>
</dbReference>
<accession>A0A8X8Y5K5</accession>
<comment type="caution">
    <text evidence="2">The sequence shown here is derived from an EMBL/GenBank/DDBJ whole genome shotgun (WGS) entry which is preliminary data.</text>
</comment>
<dbReference type="Proteomes" id="UP000298416">
    <property type="component" value="Unassembled WGS sequence"/>
</dbReference>
<protein>
    <submittedName>
        <fullName evidence="2">Uncharacterized protein</fullName>
    </submittedName>
</protein>
<feature type="region of interest" description="Disordered" evidence="1">
    <location>
        <begin position="129"/>
        <end position="199"/>
    </location>
</feature>